<organism evidence="2 3">
    <name type="scientific">Saxophila tyrrhenica</name>
    <dbReference type="NCBI Taxonomy" id="1690608"/>
    <lineage>
        <taxon>Eukaryota</taxon>
        <taxon>Fungi</taxon>
        <taxon>Dikarya</taxon>
        <taxon>Ascomycota</taxon>
        <taxon>Pezizomycotina</taxon>
        <taxon>Dothideomycetes</taxon>
        <taxon>Dothideomycetidae</taxon>
        <taxon>Mycosphaerellales</taxon>
        <taxon>Extremaceae</taxon>
        <taxon>Saxophila</taxon>
    </lineage>
</organism>
<sequence>MSPSSPTESGDLLEDAHFVLKTDPHNAFSTTLHGVTYEHVQPVTCTATDYDTWRLAPFRKAELSRPLSSILNLLLWHRETFVGRRVNDEVEMFEEGMKYEYAELRRDMQARGLTVRAYVPQAEGAKFPRPGPKAVAGEGEGVTLIKKCHEHLESIIELNYPEGIEHGLLASIPGRKRALAILRVPEEDVDSNTVTITEEITARKVPCPVIGTIADGKVKFSIEEAEVKKFFDSLGRLDTATFQDVVAEKEEREKQAALAEKRKAKKHRRNVVSSSNTFVESEQSSSVGFGGGEDGEAARTRQKAKYADKRKAQKEKRKRQAGSDEANTTTHNCSPAKTNKSDASDDDENKPMTIQNYSTDEHGNLTVEEVTGPVLMVLLAAHNAANSQQENGSSNEETKKVTELGDGDSDAADGRFEDANEDGEKGVEVVTYGTQEEKEAEVAKRAGRSMVEVDKTGVEGLKYLGRGL</sequence>
<gene>
    <name evidence="2" type="ORF">LTR77_000218</name>
</gene>
<proteinExistence type="predicted"/>
<evidence type="ECO:0000256" key="1">
    <source>
        <dbReference type="SAM" id="MobiDB-lite"/>
    </source>
</evidence>
<feature type="compositionally biased region" description="Polar residues" evidence="1">
    <location>
        <begin position="385"/>
        <end position="395"/>
    </location>
</feature>
<dbReference type="Proteomes" id="UP001337655">
    <property type="component" value="Unassembled WGS sequence"/>
</dbReference>
<reference evidence="2 3" key="1">
    <citation type="submission" date="2023-08" db="EMBL/GenBank/DDBJ databases">
        <title>Black Yeasts Isolated from many extreme environments.</title>
        <authorList>
            <person name="Coleine C."/>
            <person name="Stajich J.E."/>
            <person name="Selbmann L."/>
        </authorList>
    </citation>
    <scope>NUCLEOTIDE SEQUENCE [LARGE SCALE GENOMIC DNA]</scope>
    <source>
        <strain evidence="2 3">CCFEE 5935</strain>
    </source>
</reference>
<evidence type="ECO:0000313" key="2">
    <source>
        <dbReference type="EMBL" id="KAK5175081.1"/>
    </source>
</evidence>
<evidence type="ECO:0000313" key="3">
    <source>
        <dbReference type="Proteomes" id="UP001337655"/>
    </source>
</evidence>
<dbReference type="RefSeq" id="XP_064663719.1">
    <property type="nucleotide sequence ID" value="XM_064797485.1"/>
</dbReference>
<comment type="caution">
    <text evidence="2">The sequence shown here is derived from an EMBL/GenBank/DDBJ whole genome shotgun (WGS) entry which is preliminary data.</text>
</comment>
<name>A0AAV9PMR7_9PEZI</name>
<feature type="compositionally biased region" description="Polar residues" evidence="1">
    <location>
        <begin position="271"/>
        <end position="287"/>
    </location>
</feature>
<protein>
    <submittedName>
        <fullName evidence="2">Uncharacterized protein</fullName>
    </submittedName>
</protein>
<feature type="region of interest" description="Disordered" evidence="1">
    <location>
        <begin position="385"/>
        <end position="425"/>
    </location>
</feature>
<feature type="compositionally biased region" description="Polar residues" evidence="1">
    <location>
        <begin position="325"/>
        <end position="338"/>
    </location>
</feature>
<feature type="compositionally biased region" description="Basic and acidic residues" evidence="1">
    <location>
        <begin position="412"/>
        <end position="425"/>
    </location>
</feature>
<accession>A0AAV9PMR7</accession>
<dbReference type="EMBL" id="JAVRRT010000001">
    <property type="protein sequence ID" value="KAK5175081.1"/>
    <property type="molecule type" value="Genomic_DNA"/>
</dbReference>
<dbReference type="GeneID" id="89921569"/>
<feature type="region of interest" description="Disordered" evidence="1">
    <location>
        <begin position="257"/>
        <end position="363"/>
    </location>
</feature>
<keyword evidence="3" id="KW-1185">Reference proteome</keyword>
<dbReference type="AlphaFoldDB" id="A0AAV9PMR7"/>
<feature type="compositionally biased region" description="Basic residues" evidence="1">
    <location>
        <begin position="311"/>
        <end position="320"/>
    </location>
</feature>